<organism evidence="2 3">
    <name type="scientific">Methylomonas subterranea</name>
    <dbReference type="NCBI Taxonomy" id="2952225"/>
    <lineage>
        <taxon>Bacteria</taxon>
        <taxon>Pseudomonadati</taxon>
        <taxon>Pseudomonadota</taxon>
        <taxon>Gammaproteobacteria</taxon>
        <taxon>Methylococcales</taxon>
        <taxon>Methylococcaceae</taxon>
        <taxon>Methylomonas</taxon>
    </lineage>
</organism>
<dbReference type="Proteomes" id="UP001524499">
    <property type="component" value="Unassembled WGS sequence"/>
</dbReference>
<keyword evidence="1" id="KW-0472">Membrane</keyword>
<feature type="transmembrane region" description="Helical" evidence="1">
    <location>
        <begin position="46"/>
        <end position="63"/>
    </location>
</feature>
<reference evidence="2 3" key="1">
    <citation type="submission" date="2022-07" db="EMBL/GenBank/DDBJ databases">
        <title>Methylomonas rivi sp. nov., Methylomonas rosea sp. nov., Methylomonas aureus sp. nov. and Methylomonas subterranea sp. nov., four novel methanotrophs isolated from a freshwater creek and the deep terrestrial subsurface.</title>
        <authorList>
            <person name="Abin C."/>
            <person name="Sankaranarayanan K."/>
            <person name="Garner C."/>
            <person name="Sindelar R."/>
            <person name="Kotary K."/>
            <person name="Garner R."/>
            <person name="Barclay S."/>
            <person name="Lawson P."/>
            <person name="Krumholz L."/>
        </authorList>
    </citation>
    <scope>NUCLEOTIDE SEQUENCE [LARGE SCALE GENOMIC DNA]</scope>
    <source>
        <strain evidence="2 3">SURF-2</strain>
    </source>
</reference>
<keyword evidence="3" id="KW-1185">Reference proteome</keyword>
<keyword evidence="1" id="KW-1133">Transmembrane helix</keyword>
<dbReference type="EMBL" id="JANIBJ010000002">
    <property type="protein sequence ID" value="MCQ8102884.1"/>
    <property type="molecule type" value="Genomic_DNA"/>
</dbReference>
<comment type="caution">
    <text evidence="2">The sequence shown here is derived from an EMBL/GenBank/DDBJ whole genome shotgun (WGS) entry which is preliminary data.</text>
</comment>
<keyword evidence="1" id="KW-0812">Transmembrane</keyword>
<protein>
    <recommendedName>
        <fullName evidence="4">RDD domain-containing protein</fullName>
    </recommendedName>
</protein>
<proteinExistence type="predicted"/>
<feature type="transmembrane region" description="Helical" evidence="1">
    <location>
        <begin position="138"/>
        <end position="156"/>
    </location>
</feature>
<accession>A0ABT1TBQ0</accession>
<gene>
    <name evidence="2" type="ORF">NP590_02100</name>
</gene>
<evidence type="ECO:0000256" key="1">
    <source>
        <dbReference type="SAM" id="Phobius"/>
    </source>
</evidence>
<evidence type="ECO:0000313" key="3">
    <source>
        <dbReference type="Proteomes" id="UP001524499"/>
    </source>
</evidence>
<dbReference type="RefSeq" id="WP_256600505.1">
    <property type="nucleotide sequence ID" value="NZ_JANIBJ010000002.1"/>
</dbReference>
<evidence type="ECO:0000313" key="2">
    <source>
        <dbReference type="EMBL" id="MCQ8102884.1"/>
    </source>
</evidence>
<feature type="transmembrane region" description="Helical" evidence="1">
    <location>
        <begin position="162"/>
        <end position="181"/>
    </location>
</feature>
<name>A0ABT1TBQ0_9GAMM</name>
<evidence type="ECO:0008006" key="4">
    <source>
        <dbReference type="Google" id="ProtNLM"/>
    </source>
</evidence>
<sequence length="186" mass="21460">MNADLLRQRRNLILVCTALIMFEFAKVSIAKVSILGTELVVGDARVLQIFAWVVWGYFLLRYYQYLMLEGDLMLISTARGRFESKAMPYVMKLIGKQSLTGKVNFTRKFIFWKYSVLQRVQTNKFGYDEETHSGRVPFFRAILWWANGFLYLILHTPKATDHLLPFALAVMAPAIALLRHFSLLGA</sequence>